<evidence type="ECO:0000313" key="6">
    <source>
        <dbReference type="EMBL" id="EAS51466.1"/>
    </source>
</evidence>
<dbReference type="GO" id="GO:0008168">
    <property type="term" value="F:methyltransferase activity"/>
    <property type="evidence" value="ECO:0007669"/>
    <property type="project" value="UniProtKB-KW"/>
</dbReference>
<feature type="domain" description="Methyltransferase" evidence="5">
    <location>
        <begin position="62"/>
        <end position="143"/>
    </location>
</feature>
<dbReference type="SUPFAM" id="SSF56112">
    <property type="entry name" value="Protein kinase-like (PK-like)"/>
    <property type="match status" value="1"/>
</dbReference>
<dbReference type="EMBL" id="AAPJ01000001">
    <property type="protein sequence ID" value="EAS51466.1"/>
    <property type="molecule type" value="Genomic_DNA"/>
</dbReference>
<evidence type="ECO:0000313" key="7">
    <source>
        <dbReference type="Proteomes" id="UP000000321"/>
    </source>
</evidence>
<name>Q1YMB5_AURMS</name>
<keyword evidence="3" id="KW-0949">S-adenosyl-L-methionine</keyword>
<comment type="caution">
    <text evidence="6">The sequence shown here is derived from an EMBL/GenBank/DDBJ whole genome shotgun (WGS) entry which is preliminary data.</text>
</comment>
<proteinExistence type="predicted"/>
<evidence type="ECO:0000259" key="5">
    <source>
        <dbReference type="Pfam" id="PF13847"/>
    </source>
</evidence>
<dbReference type="SUPFAM" id="SSF53335">
    <property type="entry name" value="S-adenosyl-L-methionine-dependent methyltransferases"/>
    <property type="match status" value="1"/>
</dbReference>
<reference evidence="6 7" key="1">
    <citation type="journal article" date="2008" name="Appl. Environ. Microbiol.">
        <title>Genomic insights into Mn(II) oxidation by the marine alphaproteobacterium Aurantimonas sp. strain SI85-9A1.</title>
        <authorList>
            <person name="Dick G.J."/>
            <person name="Podell S."/>
            <person name="Johnson H.A."/>
            <person name="Rivera-Espinoza Y."/>
            <person name="Bernier-Latmani R."/>
            <person name="McCarthy J.K."/>
            <person name="Torpey J.W."/>
            <person name="Clement B.G."/>
            <person name="Gaasterland T."/>
            <person name="Tebo B.M."/>
        </authorList>
    </citation>
    <scope>NUCLEOTIDE SEQUENCE [LARGE SCALE GENOMIC DNA]</scope>
    <source>
        <strain evidence="6 7">SI85-9A1</strain>
    </source>
</reference>
<dbReference type="GO" id="GO:0032259">
    <property type="term" value="P:methylation"/>
    <property type="evidence" value="ECO:0007669"/>
    <property type="project" value="UniProtKB-KW"/>
</dbReference>
<dbReference type="Gene3D" id="3.40.50.150">
    <property type="entry name" value="Vaccinia Virus protein VP39"/>
    <property type="match status" value="1"/>
</dbReference>
<dbReference type="HOGENOM" id="CLU_021247_0_0_5"/>
<dbReference type="AlphaFoldDB" id="Q1YMB5"/>
<dbReference type="Gene3D" id="1.10.510.10">
    <property type="entry name" value="Transferase(Phosphotransferase) domain 1"/>
    <property type="match status" value="1"/>
</dbReference>
<gene>
    <name evidence="6" type="ORF">SI859A1_02282</name>
</gene>
<dbReference type="PANTHER" id="PTHR43464:SF19">
    <property type="entry name" value="UBIQUINONE BIOSYNTHESIS O-METHYLTRANSFERASE, MITOCHONDRIAL"/>
    <property type="match status" value="1"/>
</dbReference>
<keyword evidence="2" id="KW-0808">Transferase</keyword>
<dbReference type="GO" id="GO:0004672">
    <property type="term" value="F:protein kinase activity"/>
    <property type="evidence" value="ECO:0007669"/>
    <property type="project" value="InterPro"/>
</dbReference>
<dbReference type="Gene3D" id="3.30.200.20">
    <property type="entry name" value="Phosphorylase Kinase, domain 1"/>
    <property type="match status" value="1"/>
</dbReference>
<keyword evidence="7" id="KW-1185">Reference proteome</keyword>
<sequence length="701" mass="79155">MRSSLMSDHSNHLQRLVDSLPEVYQPIFGHPEMSIVVSRSSVERADRVCQAVSAYSKMLGRSVRILDLGCAQGFFTFTLASHGHYVHGVDYLKENIDVCECLKVESGLSNVSFEFADIADTIESTNISDYDVVLGLSVFHHLFFSFGKERTHDLLRRLSSKVEGAIFEIATREEGPYWSSSQPEEYHEFLKAYAFNHVMGVYDTHLSDVQRPLCWASNSIWLFENIAGRFDQWSASSNPHAPGVHQGSRRFFFGQELFVKVYDLLNRDTREANLVEWRREIAFLREFGDGVVSPKIVTFGASAAQAWLVRRLIDGVPLEERIRHIDAPGRQKVILQVLDALVWLEENDRYHTDIRIWNCLINDEGVVKIIDYGAISEKKEDCAWPYDLFLSFIIFMREILSDDSLNPYPIRSALLQYDDLPEPLRRGVDRIFRKDGTWSFHELREAIQCSSAEQSNDTSAEPEPDTISIVWFRRLVEALDAARSEYEQALQGTSPHAEHVGRHAAHLESKLQAVVAEVEHLAADRQRVSQEAEASLQQLAAFQNAASAWERASLALTAELAEKTMRIHELQHAAVELGRWGSDGALAPGRASSLDWLVRGTSAWLLLKAGSRPRRVAGRLARASVGYLRDKPRARAAAIRLTALVPSLQALLFRLAAEQPAGMPEFDLLAGREWYLEPEPAMQAKWEALLGDRPATRKADC</sequence>
<dbReference type="InterPro" id="IPR011009">
    <property type="entry name" value="Kinase-like_dom_sf"/>
</dbReference>
<keyword evidence="6" id="KW-0418">Kinase</keyword>
<dbReference type="CDD" id="cd02440">
    <property type="entry name" value="AdoMet_MTases"/>
    <property type="match status" value="1"/>
</dbReference>
<dbReference type="Pfam" id="PF13847">
    <property type="entry name" value="Methyltransf_31"/>
    <property type="match status" value="1"/>
</dbReference>
<evidence type="ECO:0000259" key="4">
    <source>
        <dbReference type="Pfam" id="PF07714"/>
    </source>
</evidence>
<protein>
    <submittedName>
        <fullName evidence="6">Putative kinase</fullName>
    </submittedName>
</protein>
<accession>Q1YMB5</accession>
<organism evidence="6 7">
    <name type="scientific">Aurantimonas manganoxydans (strain ATCC BAA-1229 / DSM 21871 / SI85-9A1)</name>
    <dbReference type="NCBI Taxonomy" id="287752"/>
    <lineage>
        <taxon>Bacteria</taxon>
        <taxon>Pseudomonadati</taxon>
        <taxon>Pseudomonadota</taxon>
        <taxon>Alphaproteobacteria</taxon>
        <taxon>Hyphomicrobiales</taxon>
        <taxon>Aurantimonadaceae</taxon>
        <taxon>Aurantimonas</taxon>
    </lineage>
</organism>
<dbReference type="InterPro" id="IPR001245">
    <property type="entry name" value="Ser-Thr/Tyr_kinase_cat_dom"/>
</dbReference>
<dbReference type="Proteomes" id="UP000000321">
    <property type="component" value="Unassembled WGS sequence"/>
</dbReference>
<evidence type="ECO:0000256" key="3">
    <source>
        <dbReference type="ARBA" id="ARBA00022691"/>
    </source>
</evidence>
<dbReference type="PANTHER" id="PTHR43464">
    <property type="entry name" value="METHYLTRANSFERASE"/>
    <property type="match status" value="1"/>
</dbReference>
<feature type="domain" description="Serine-threonine/tyrosine-protein kinase catalytic" evidence="4">
    <location>
        <begin position="265"/>
        <end position="378"/>
    </location>
</feature>
<evidence type="ECO:0000256" key="1">
    <source>
        <dbReference type="ARBA" id="ARBA00022603"/>
    </source>
</evidence>
<dbReference type="InterPro" id="IPR029063">
    <property type="entry name" value="SAM-dependent_MTases_sf"/>
</dbReference>
<dbReference type="InterPro" id="IPR025714">
    <property type="entry name" value="Methyltranfer_dom"/>
</dbReference>
<keyword evidence="1" id="KW-0489">Methyltransferase</keyword>
<dbReference type="BioCyc" id="AURANTIMONAS:SI859A1_02282-MONOMER"/>
<dbReference type="Pfam" id="PF07714">
    <property type="entry name" value="PK_Tyr_Ser-Thr"/>
    <property type="match status" value="1"/>
</dbReference>
<evidence type="ECO:0000256" key="2">
    <source>
        <dbReference type="ARBA" id="ARBA00022679"/>
    </source>
</evidence>